<organism evidence="1">
    <name type="scientific">bioreactor metagenome</name>
    <dbReference type="NCBI Taxonomy" id="1076179"/>
    <lineage>
        <taxon>unclassified sequences</taxon>
        <taxon>metagenomes</taxon>
        <taxon>ecological metagenomes</taxon>
    </lineage>
</organism>
<protein>
    <submittedName>
        <fullName evidence="1">Uncharacterized protein</fullName>
    </submittedName>
</protein>
<name>A0A644ZW03_9ZZZZ</name>
<comment type="caution">
    <text evidence="1">The sequence shown here is derived from an EMBL/GenBank/DDBJ whole genome shotgun (WGS) entry which is preliminary data.</text>
</comment>
<reference evidence="1" key="1">
    <citation type="submission" date="2019-08" db="EMBL/GenBank/DDBJ databases">
        <authorList>
            <person name="Kucharzyk K."/>
            <person name="Murdoch R.W."/>
            <person name="Higgins S."/>
            <person name="Loffler F."/>
        </authorList>
    </citation>
    <scope>NUCLEOTIDE SEQUENCE</scope>
</reference>
<dbReference type="AlphaFoldDB" id="A0A644ZW03"/>
<accession>A0A644ZW03</accession>
<dbReference type="EMBL" id="VSSQ01010657">
    <property type="protein sequence ID" value="MPM44886.1"/>
    <property type="molecule type" value="Genomic_DNA"/>
</dbReference>
<evidence type="ECO:0000313" key="1">
    <source>
        <dbReference type="EMBL" id="MPM44886.1"/>
    </source>
</evidence>
<dbReference type="AntiFam" id="ANF00149">
    <property type="entry name" value="Shadow ORF (opposite cshA)"/>
</dbReference>
<gene>
    <name evidence="1" type="ORF">SDC9_91568</name>
</gene>
<sequence>MQTFHRESGRAELLGQLVHHGFGIGEDDGAAGLIIMEQQCQSLGLLPRRDLHIDLPDVFQRNLLPVNLNPNRIALKLLGNSQNFLRDGGGEQNDLPLFRHILQNDLDILPEAHVQHFVGLVQNHQFQMTQIQGAPAHMIHNTAGGADDQVGRLQFPELFPIVCTSKNISDLDIGEEMGQLADFLTTLVRQFPGGGKHQNLYVPDISQDALHSGDTEGHCLAGTRLGAGQDIRAGADQRDGLRLNICGFRKAHLCHRFQQFRRKSELGKSLVCHDYPRFNELNILPSDSLFLFRSKEAPPHKIDHNTHE</sequence>
<proteinExistence type="predicted"/>